<name>A0ABV5L3K9_9ACTN</name>
<proteinExistence type="predicted"/>
<dbReference type="InterPro" id="IPR006439">
    <property type="entry name" value="HAD-SF_hydro_IA"/>
</dbReference>
<gene>
    <name evidence="1" type="ORF">ACFFUA_04680</name>
</gene>
<dbReference type="Pfam" id="PF00702">
    <property type="entry name" value="Hydrolase"/>
    <property type="match status" value="1"/>
</dbReference>
<dbReference type="GO" id="GO:0016787">
    <property type="term" value="F:hydrolase activity"/>
    <property type="evidence" value="ECO:0007669"/>
    <property type="project" value="UniProtKB-KW"/>
</dbReference>
<protein>
    <submittedName>
        <fullName evidence="1">HAD family hydrolase</fullName>
    </submittedName>
</protein>
<sequence length="209" mass="23177">MSSTTAQAGLEAVILDYNGVIGVQPTTDQWLRLARTALWPDDDLPAFQNAFWSARSAYDAGQLSDLAYWAQVLGHHPGARRLRELHDADTDMWTSTDDRVVEILHHAHASGLPLVLLSNAPRHLSDVLDRHPWRRLMTHAFYSARLQVCKPDPAAYQHAMNATGATDPDRLLFVDDRADNCQAARLLGLRALHYTGRPADLAAALQSPN</sequence>
<keyword evidence="2" id="KW-1185">Reference proteome</keyword>
<dbReference type="PANTHER" id="PTHR43611">
    <property type="entry name" value="ALPHA-D-GLUCOSE 1-PHOSPHATE PHOSPHATASE"/>
    <property type="match status" value="1"/>
</dbReference>
<organism evidence="1 2">
    <name type="scientific">Streptomyces heliomycini</name>
    <dbReference type="NCBI Taxonomy" id="284032"/>
    <lineage>
        <taxon>Bacteria</taxon>
        <taxon>Bacillati</taxon>
        <taxon>Actinomycetota</taxon>
        <taxon>Actinomycetes</taxon>
        <taxon>Kitasatosporales</taxon>
        <taxon>Streptomycetaceae</taxon>
        <taxon>Streptomyces</taxon>
    </lineage>
</organism>
<dbReference type="Gene3D" id="3.40.50.1000">
    <property type="entry name" value="HAD superfamily/HAD-like"/>
    <property type="match status" value="1"/>
</dbReference>
<dbReference type="SUPFAM" id="SSF56784">
    <property type="entry name" value="HAD-like"/>
    <property type="match status" value="1"/>
</dbReference>
<comment type="caution">
    <text evidence="1">The sequence shown here is derived from an EMBL/GenBank/DDBJ whole genome shotgun (WGS) entry which is preliminary data.</text>
</comment>
<dbReference type="CDD" id="cd02603">
    <property type="entry name" value="HAD_sEH-N_like"/>
    <property type="match status" value="1"/>
</dbReference>
<dbReference type="EMBL" id="JBHMDI010000007">
    <property type="protein sequence ID" value="MFB9346767.1"/>
    <property type="molecule type" value="Genomic_DNA"/>
</dbReference>
<accession>A0ABV5L3K9</accession>
<dbReference type="NCBIfam" id="TIGR01509">
    <property type="entry name" value="HAD-SF-IA-v3"/>
    <property type="match status" value="1"/>
</dbReference>
<dbReference type="RefSeq" id="WP_053634890.1">
    <property type="nucleotide sequence ID" value="NZ_JBHMDI010000007.1"/>
</dbReference>
<keyword evidence="1" id="KW-0378">Hydrolase</keyword>
<dbReference type="InterPro" id="IPR023214">
    <property type="entry name" value="HAD_sf"/>
</dbReference>
<dbReference type="PANTHER" id="PTHR43611:SF3">
    <property type="entry name" value="FLAVIN MONONUCLEOTIDE HYDROLASE 1, CHLOROPLATIC"/>
    <property type="match status" value="1"/>
</dbReference>
<reference evidence="1 2" key="1">
    <citation type="submission" date="2024-09" db="EMBL/GenBank/DDBJ databases">
        <authorList>
            <person name="Sun Q."/>
            <person name="Mori K."/>
        </authorList>
    </citation>
    <scope>NUCLEOTIDE SEQUENCE [LARGE SCALE GENOMIC DNA]</scope>
    <source>
        <strain evidence="1 2">JCM 9767</strain>
    </source>
</reference>
<dbReference type="Proteomes" id="UP001589753">
    <property type="component" value="Unassembled WGS sequence"/>
</dbReference>
<evidence type="ECO:0000313" key="2">
    <source>
        <dbReference type="Proteomes" id="UP001589753"/>
    </source>
</evidence>
<evidence type="ECO:0000313" key="1">
    <source>
        <dbReference type="EMBL" id="MFB9346767.1"/>
    </source>
</evidence>
<dbReference type="InterPro" id="IPR036412">
    <property type="entry name" value="HAD-like_sf"/>
</dbReference>